<name>A0A6S7K7H5_PARCT</name>
<reference evidence="2" key="1">
    <citation type="submission" date="2020-04" db="EMBL/GenBank/DDBJ databases">
        <authorList>
            <person name="Alioto T."/>
            <person name="Alioto T."/>
            <person name="Gomez Garrido J."/>
        </authorList>
    </citation>
    <scope>NUCLEOTIDE SEQUENCE</scope>
    <source>
        <strain evidence="2">A484AB</strain>
    </source>
</reference>
<protein>
    <submittedName>
        <fullName evidence="2">Uncharacterized protein</fullName>
    </submittedName>
</protein>
<feature type="region of interest" description="Disordered" evidence="1">
    <location>
        <begin position="36"/>
        <end position="86"/>
    </location>
</feature>
<evidence type="ECO:0000256" key="1">
    <source>
        <dbReference type="SAM" id="MobiDB-lite"/>
    </source>
</evidence>
<comment type="caution">
    <text evidence="2">The sequence shown here is derived from an EMBL/GenBank/DDBJ whole genome shotgun (WGS) entry which is preliminary data.</text>
</comment>
<feature type="compositionally biased region" description="Basic and acidic residues" evidence="1">
    <location>
        <begin position="49"/>
        <end position="67"/>
    </location>
</feature>
<dbReference type="EMBL" id="CACRXK020012642">
    <property type="protein sequence ID" value="CAB4023722.1"/>
    <property type="molecule type" value="Genomic_DNA"/>
</dbReference>
<dbReference type="AlphaFoldDB" id="A0A6S7K7H5"/>
<evidence type="ECO:0000313" key="2">
    <source>
        <dbReference type="EMBL" id="CAB4023722.1"/>
    </source>
</evidence>
<dbReference type="Proteomes" id="UP001152795">
    <property type="component" value="Unassembled WGS sequence"/>
</dbReference>
<gene>
    <name evidence="2" type="ORF">PACLA_8A054589</name>
</gene>
<accession>A0A6S7K7H5</accession>
<sequence length="86" mass="10245">MTVIMLHTNGPHGVTALHKTTTHYDTRRADTEQKMAISWSRTQKAQRKTTKDIDYNKRRMDTGETNRKWQYRGLGDRRRDAKQRKI</sequence>
<organism evidence="2 3">
    <name type="scientific">Paramuricea clavata</name>
    <name type="common">Red gorgonian</name>
    <name type="synonym">Violescent sea-whip</name>
    <dbReference type="NCBI Taxonomy" id="317549"/>
    <lineage>
        <taxon>Eukaryota</taxon>
        <taxon>Metazoa</taxon>
        <taxon>Cnidaria</taxon>
        <taxon>Anthozoa</taxon>
        <taxon>Octocorallia</taxon>
        <taxon>Malacalcyonacea</taxon>
        <taxon>Plexauridae</taxon>
        <taxon>Paramuricea</taxon>
    </lineage>
</organism>
<keyword evidence="3" id="KW-1185">Reference proteome</keyword>
<proteinExistence type="predicted"/>
<evidence type="ECO:0000313" key="3">
    <source>
        <dbReference type="Proteomes" id="UP001152795"/>
    </source>
</evidence>